<evidence type="ECO:0000313" key="1">
    <source>
        <dbReference type="EMBL" id="KAF3455715.1"/>
    </source>
</evidence>
<dbReference type="Proteomes" id="UP000796880">
    <property type="component" value="Unassembled WGS sequence"/>
</dbReference>
<name>A0A8K0HQ77_9ROSA</name>
<dbReference type="EMBL" id="VOIH02000001">
    <property type="protein sequence ID" value="KAF3455715.1"/>
    <property type="molecule type" value="Genomic_DNA"/>
</dbReference>
<reference evidence="1" key="1">
    <citation type="submission" date="2020-03" db="EMBL/GenBank/DDBJ databases">
        <title>A high-quality chromosome-level genome assembly of a woody plant with both climbing and erect habits, Rhamnella rubrinervis.</title>
        <authorList>
            <person name="Lu Z."/>
            <person name="Yang Y."/>
            <person name="Zhu X."/>
            <person name="Sun Y."/>
        </authorList>
    </citation>
    <scope>NUCLEOTIDE SEQUENCE</scope>
    <source>
        <strain evidence="1">BYM</strain>
        <tissue evidence="1">Leaf</tissue>
    </source>
</reference>
<comment type="caution">
    <text evidence="1">The sequence shown here is derived from an EMBL/GenBank/DDBJ whole genome shotgun (WGS) entry which is preliminary data.</text>
</comment>
<organism evidence="1 2">
    <name type="scientific">Rhamnella rubrinervis</name>
    <dbReference type="NCBI Taxonomy" id="2594499"/>
    <lineage>
        <taxon>Eukaryota</taxon>
        <taxon>Viridiplantae</taxon>
        <taxon>Streptophyta</taxon>
        <taxon>Embryophyta</taxon>
        <taxon>Tracheophyta</taxon>
        <taxon>Spermatophyta</taxon>
        <taxon>Magnoliopsida</taxon>
        <taxon>eudicotyledons</taxon>
        <taxon>Gunneridae</taxon>
        <taxon>Pentapetalae</taxon>
        <taxon>rosids</taxon>
        <taxon>fabids</taxon>
        <taxon>Rosales</taxon>
        <taxon>Rhamnaceae</taxon>
        <taxon>rhamnoid group</taxon>
        <taxon>Rhamneae</taxon>
        <taxon>Rhamnella</taxon>
    </lineage>
</organism>
<gene>
    <name evidence="1" type="ORF">FNV43_RR00357</name>
</gene>
<keyword evidence="2" id="KW-1185">Reference proteome</keyword>
<evidence type="ECO:0000313" key="2">
    <source>
        <dbReference type="Proteomes" id="UP000796880"/>
    </source>
</evidence>
<accession>A0A8K0HQ77</accession>
<sequence length="188" mass="21154">MLGLGKISQFELGIPASSILSILQEVLSSLRIRGNTKATLATLLRILVDVDWRVSFPKNYYWKLRHMYRGWLEYENCPDFCTSSAQIGHPVGSDYSKAGTSWPSLENGKDDSKAPTQIQSPSLLLHGYKSWQSGSRRKSSPPTLTRLNVSDTVFLLRMLLPDSLWIREGAFKFENIKGTGAGICLRFR</sequence>
<dbReference type="AlphaFoldDB" id="A0A8K0HQ77"/>
<protein>
    <submittedName>
        <fullName evidence="1">Uncharacterized protein</fullName>
    </submittedName>
</protein>
<proteinExistence type="predicted"/>